<dbReference type="Pfam" id="PF00271">
    <property type="entry name" value="Helicase_C"/>
    <property type="match status" value="1"/>
</dbReference>
<proteinExistence type="inferred from homology"/>
<dbReference type="Pfam" id="PF09382">
    <property type="entry name" value="RQC"/>
    <property type="match status" value="1"/>
</dbReference>
<name>A0A2M7Z7R7_9BACT</name>
<evidence type="ECO:0000313" key="20">
    <source>
        <dbReference type="EMBL" id="PJA90490.1"/>
    </source>
</evidence>
<gene>
    <name evidence="20" type="primary">recQ</name>
    <name evidence="20" type="ORF">CO137_00205</name>
</gene>
<evidence type="ECO:0000256" key="11">
    <source>
        <dbReference type="ARBA" id="ARBA00023125"/>
    </source>
</evidence>
<dbReference type="CDD" id="cd18794">
    <property type="entry name" value="SF2_C_RecQ"/>
    <property type="match status" value="1"/>
</dbReference>
<comment type="similarity">
    <text evidence="3">Belongs to the helicase family. RecQ subfamily.</text>
</comment>
<evidence type="ECO:0000256" key="14">
    <source>
        <dbReference type="ARBA" id="ARBA00023235"/>
    </source>
</evidence>
<comment type="caution">
    <text evidence="20">The sequence shown here is derived from an EMBL/GenBank/DDBJ whole genome shotgun (WGS) entry which is preliminary data.</text>
</comment>
<dbReference type="GO" id="GO:0009432">
    <property type="term" value="P:SOS response"/>
    <property type="evidence" value="ECO:0007669"/>
    <property type="project" value="UniProtKB-UniRule"/>
</dbReference>
<dbReference type="InterPro" id="IPR029491">
    <property type="entry name" value="Helicase_HTH"/>
</dbReference>
<dbReference type="SUPFAM" id="SSF46785">
    <property type="entry name" value="Winged helix' DNA-binding domain"/>
    <property type="match status" value="1"/>
</dbReference>
<evidence type="ECO:0000256" key="3">
    <source>
        <dbReference type="ARBA" id="ARBA00005446"/>
    </source>
</evidence>
<dbReference type="SUPFAM" id="SSF52540">
    <property type="entry name" value="P-loop containing nucleoside triphosphate hydrolases"/>
    <property type="match status" value="1"/>
</dbReference>
<dbReference type="NCBIfam" id="TIGR00614">
    <property type="entry name" value="recQ_fam"/>
    <property type="match status" value="1"/>
</dbReference>
<dbReference type="GO" id="GO:0006260">
    <property type="term" value="P:DNA replication"/>
    <property type="evidence" value="ECO:0007669"/>
    <property type="project" value="InterPro"/>
</dbReference>
<dbReference type="AlphaFoldDB" id="A0A2M7Z7R7"/>
<evidence type="ECO:0000259" key="17">
    <source>
        <dbReference type="PROSITE" id="PS50967"/>
    </source>
</evidence>
<dbReference type="Gene3D" id="1.10.10.10">
    <property type="entry name" value="Winged helix-like DNA-binding domain superfamily/Winged helix DNA-binding domain"/>
    <property type="match status" value="1"/>
</dbReference>
<evidence type="ECO:0000256" key="5">
    <source>
        <dbReference type="ARBA" id="ARBA00022741"/>
    </source>
</evidence>
<dbReference type="InterPro" id="IPR011545">
    <property type="entry name" value="DEAD/DEAH_box_helicase_dom"/>
</dbReference>
<keyword evidence="4" id="KW-0479">Metal-binding</keyword>
<dbReference type="InterPro" id="IPR001650">
    <property type="entry name" value="Helicase_C-like"/>
</dbReference>
<evidence type="ECO:0000259" key="19">
    <source>
        <dbReference type="PROSITE" id="PS51194"/>
    </source>
</evidence>
<dbReference type="Gene3D" id="1.10.150.80">
    <property type="entry name" value="HRDC domain"/>
    <property type="match status" value="1"/>
</dbReference>
<sequence length="715" mass="81961">MNKKDIQNSLKHNFGLNSFRPKQKEIVDTILAGQDCLVLMPTGGGKSLCYQLPATILPGVTIVVSPLIALMKDQVESLIGNGIHANFINSSLENDEASEIEEAVRNNEVKLLYVSPEKLVSQQFQNFLKDIKISLFAIDEAHCISSWGHDFRKEYTQLSYLKSRFPNVPIIALTATADKLTRRDILTQLALKNPKTFLSSFDRPNLHLSVFPARKRMQKIIEYIKGRKNECGIIYCLSRNQTEKTAIELQKNGINAEYYHAGENAFERSKKQENFIFGRTDIIVATIAFGMGIDKSNVRFVIHYNLPKNIEGYYQEIGRAGRDGLPSEVILFYTFADVVLLKRFATESGQPQLQLAKLERMQQFADSLICRRRTLLAYFNEHTEKNCDNCDVCDNPPEIFDGTEITRKALSAIYRLKSNVGIQMLIDVLRGSSRFDLIASGFDKIKTYGAGKDISQENWHHYLLQMLNLGLIDVAYDNNNKLSLTKIGKEVLLGEKQVKFVTLESIEERAKIQATEPKKNKRETAEEELFELLRELRRSIAKKLEIPPYIVFNDKTLDEMTQNMPITEEQMKKITGVGDKKFASYGQQFIDEITKFIKSRDTKETKFSGSTQQVTFAHYRQGAPVAQIARERELSPQTIYNHLIQLYEEGYDIKIYDFMTKADLKEILEMIDKKGIPVKLKPFYDKFKGKFNYEKLKFGIVYHKKINTQKGVIQI</sequence>
<dbReference type="EMBL" id="PFVJ01000005">
    <property type="protein sequence ID" value="PJA90490.1"/>
    <property type="molecule type" value="Genomic_DNA"/>
</dbReference>
<keyword evidence="5" id="KW-0547">Nucleotide-binding</keyword>
<dbReference type="GO" id="GO:0016787">
    <property type="term" value="F:hydrolase activity"/>
    <property type="evidence" value="ECO:0007669"/>
    <property type="project" value="UniProtKB-KW"/>
</dbReference>
<dbReference type="GO" id="GO:0043590">
    <property type="term" value="C:bacterial nucleoid"/>
    <property type="evidence" value="ECO:0007669"/>
    <property type="project" value="TreeGrafter"/>
</dbReference>
<dbReference type="InterPro" id="IPR027417">
    <property type="entry name" value="P-loop_NTPase"/>
</dbReference>
<evidence type="ECO:0000256" key="9">
    <source>
        <dbReference type="ARBA" id="ARBA00022833"/>
    </source>
</evidence>
<dbReference type="GO" id="GO:0009378">
    <property type="term" value="F:four-way junction helicase activity"/>
    <property type="evidence" value="ECO:0007669"/>
    <property type="project" value="TreeGrafter"/>
</dbReference>
<dbReference type="Pfam" id="PF16124">
    <property type="entry name" value="RecQ_Zn_bind"/>
    <property type="match status" value="1"/>
</dbReference>
<keyword evidence="12" id="KW-0233">DNA recombination</keyword>
<dbReference type="GO" id="GO:0006310">
    <property type="term" value="P:DNA recombination"/>
    <property type="evidence" value="ECO:0007669"/>
    <property type="project" value="UniProtKB-UniRule"/>
</dbReference>
<dbReference type="PROSITE" id="PS51192">
    <property type="entry name" value="HELICASE_ATP_BIND_1"/>
    <property type="match status" value="1"/>
</dbReference>
<evidence type="ECO:0000256" key="6">
    <source>
        <dbReference type="ARBA" id="ARBA00022763"/>
    </source>
</evidence>
<keyword evidence="14" id="KW-0413">Isomerase</keyword>
<dbReference type="InterPro" id="IPR004589">
    <property type="entry name" value="DNA_helicase_ATP-dep_RecQ"/>
</dbReference>
<dbReference type="EC" id="5.6.2.4" evidence="16"/>
<evidence type="ECO:0000256" key="7">
    <source>
        <dbReference type="ARBA" id="ARBA00022801"/>
    </source>
</evidence>
<evidence type="ECO:0000256" key="2">
    <source>
        <dbReference type="ARBA" id="ARBA00001947"/>
    </source>
</evidence>
<dbReference type="InterPro" id="IPR006293">
    <property type="entry name" value="DNA_helicase_ATP-dep_RecQ_bac"/>
</dbReference>
<feature type="domain" description="HRDC" evidence="17">
    <location>
        <begin position="523"/>
        <end position="603"/>
    </location>
</feature>
<evidence type="ECO:0000256" key="16">
    <source>
        <dbReference type="NCBIfam" id="TIGR01389"/>
    </source>
</evidence>
<keyword evidence="13" id="KW-0234">DNA repair</keyword>
<evidence type="ECO:0000256" key="15">
    <source>
        <dbReference type="ARBA" id="ARBA00034617"/>
    </source>
</evidence>
<feature type="domain" description="Helicase C-terminal" evidence="19">
    <location>
        <begin position="216"/>
        <end position="369"/>
    </location>
</feature>
<comment type="cofactor">
    <cofactor evidence="2">
        <name>Zn(2+)</name>
        <dbReference type="ChEBI" id="CHEBI:29105"/>
    </cofactor>
</comment>
<dbReference type="InterPro" id="IPR036388">
    <property type="entry name" value="WH-like_DNA-bd_sf"/>
</dbReference>
<evidence type="ECO:0000313" key="21">
    <source>
        <dbReference type="Proteomes" id="UP000230843"/>
    </source>
</evidence>
<dbReference type="InterPro" id="IPR036390">
    <property type="entry name" value="WH_DNA-bd_sf"/>
</dbReference>
<dbReference type="Pfam" id="PF00570">
    <property type="entry name" value="HRDC"/>
    <property type="match status" value="1"/>
</dbReference>
<dbReference type="FunFam" id="3.40.50.300:FF:000296">
    <property type="entry name" value="ATP-dependent DNA helicase RecQ"/>
    <property type="match status" value="1"/>
</dbReference>
<dbReference type="Pfam" id="PF00270">
    <property type="entry name" value="DEAD"/>
    <property type="match status" value="1"/>
</dbReference>
<dbReference type="Proteomes" id="UP000230843">
    <property type="component" value="Unassembled WGS sequence"/>
</dbReference>
<dbReference type="InterPro" id="IPR010997">
    <property type="entry name" value="HRDC-like_sf"/>
</dbReference>
<dbReference type="Pfam" id="PF14493">
    <property type="entry name" value="HTH_40"/>
    <property type="match status" value="1"/>
</dbReference>
<dbReference type="InterPro" id="IPR032284">
    <property type="entry name" value="RecQ_Zn-bd"/>
</dbReference>
<dbReference type="SMART" id="SM00956">
    <property type="entry name" value="RQC"/>
    <property type="match status" value="1"/>
</dbReference>
<dbReference type="GO" id="GO:0005524">
    <property type="term" value="F:ATP binding"/>
    <property type="evidence" value="ECO:0007669"/>
    <property type="project" value="UniProtKB-KW"/>
</dbReference>
<keyword evidence="11" id="KW-0238">DNA-binding</keyword>
<dbReference type="SMART" id="SM00487">
    <property type="entry name" value="DEXDc"/>
    <property type="match status" value="1"/>
</dbReference>
<dbReference type="InterPro" id="IPR014001">
    <property type="entry name" value="Helicase_ATP-bd"/>
</dbReference>
<keyword evidence="6" id="KW-0227">DNA damage</keyword>
<dbReference type="PROSITE" id="PS51194">
    <property type="entry name" value="HELICASE_CTER"/>
    <property type="match status" value="1"/>
</dbReference>
<evidence type="ECO:0000256" key="8">
    <source>
        <dbReference type="ARBA" id="ARBA00022806"/>
    </source>
</evidence>
<dbReference type="FunFam" id="3.40.50.300:FF:000156">
    <property type="entry name" value="ATP-dependent DNA helicase recQ"/>
    <property type="match status" value="1"/>
</dbReference>
<dbReference type="GO" id="GO:0005737">
    <property type="term" value="C:cytoplasm"/>
    <property type="evidence" value="ECO:0007669"/>
    <property type="project" value="TreeGrafter"/>
</dbReference>
<keyword evidence="10" id="KW-0067">ATP-binding</keyword>
<dbReference type="SMART" id="SM00341">
    <property type="entry name" value="HRDC"/>
    <property type="match status" value="1"/>
</dbReference>
<keyword evidence="8 20" id="KW-0347">Helicase</keyword>
<dbReference type="FunFam" id="1.10.150.80:FF:000002">
    <property type="entry name" value="ATP-dependent DNA helicase RecQ"/>
    <property type="match status" value="1"/>
</dbReference>
<dbReference type="CDD" id="cd17920">
    <property type="entry name" value="DEXHc_RecQ"/>
    <property type="match status" value="1"/>
</dbReference>
<dbReference type="SUPFAM" id="SSF47819">
    <property type="entry name" value="HRDC-like"/>
    <property type="match status" value="1"/>
</dbReference>
<dbReference type="GO" id="GO:0046872">
    <property type="term" value="F:metal ion binding"/>
    <property type="evidence" value="ECO:0007669"/>
    <property type="project" value="UniProtKB-KW"/>
</dbReference>
<dbReference type="NCBIfam" id="TIGR01389">
    <property type="entry name" value="recQ"/>
    <property type="match status" value="1"/>
</dbReference>
<organism evidence="20 21">
    <name type="scientific">Candidatus Magasanikbacteria bacterium CG_4_9_14_3_um_filter_32_9</name>
    <dbReference type="NCBI Taxonomy" id="1974644"/>
    <lineage>
        <taxon>Bacteria</taxon>
        <taxon>Candidatus Magasanikiibacteriota</taxon>
    </lineage>
</organism>
<dbReference type="GO" id="GO:0043138">
    <property type="term" value="F:3'-5' DNA helicase activity"/>
    <property type="evidence" value="ECO:0007669"/>
    <property type="project" value="UniProtKB-EC"/>
</dbReference>
<reference evidence="21" key="1">
    <citation type="submission" date="2017-09" db="EMBL/GenBank/DDBJ databases">
        <title>Depth-based differentiation of microbial function through sediment-hosted aquifers and enrichment of novel symbionts in the deep terrestrial subsurface.</title>
        <authorList>
            <person name="Probst A.J."/>
            <person name="Ladd B."/>
            <person name="Jarett J.K."/>
            <person name="Geller-Mcgrath D.E."/>
            <person name="Sieber C.M.K."/>
            <person name="Emerson J.B."/>
            <person name="Anantharaman K."/>
            <person name="Thomas B.C."/>
            <person name="Malmstrom R."/>
            <person name="Stieglmeier M."/>
            <person name="Klingl A."/>
            <person name="Woyke T."/>
            <person name="Ryan C.M."/>
            <person name="Banfield J.F."/>
        </authorList>
    </citation>
    <scope>NUCLEOTIDE SEQUENCE [LARGE SCALE GENOMIC DNA]</scope>
</reference>
<evidence type="ECO:0000256" key="12">
    <source>
        <dbReference type="ARBA" id="ARBA00023172"/>
    </source>
</evidence>
<dbReference type="SMART" id="SM00490">
    <property type="entry name" value="HELICc"/>
    <property type="match status" value="1"/>
</dbReference>
<dbReference type="InterPro" id="IPR018982">
    <property type="entry name" value="RQC_domain"/>
</dbReference>
<dbReference type="PANTHER" id="PTHR13710:SF105">
    <property type="entry name" value="ATP-DEPENDENT DNA HELICASE Q1"/>
    <property type="match status" value="1"/>
</dbReference>
<dbReference type="InterPro" id="IPR044876">
    <property type="entry name" value="HRDC_dom_sf"/>
</dbReference>
<dbReference type="GO" id="GO:0006281">
    <property type="term" value="P:DNA repair"/>
    <property type="evidence" value="ECO:0007669"/>
    <property type="project" value="UniProtKB-KW"/>
</dbReference>
<evidence type="ECO:0000256" key="1">
    <source>
        <dbReference type="ARBA" id="ARBA00001946"/>
    </source>
</evidence>
<comment type="cofactor">
    <cofactor evidence="1">
        <name>Mg(2+)</name>
        <dbReference type="ChEBI" id="CHEBI:18420"/>
    </cofactor>
</comment>
<comment type="catalytic activity">
    <reaction evidence="15">
        <text>Couples ATP hydrolysis with the unwinding of duplex DNA by translocating in the 3'-5' direction.</text>
        <dbReference type="EC" id="5.6.2.4"/>
    </reaction>
</comment>
<accession>A0A2M7Z7R7</accession>
<evidence type="ECO:0000256" key="4">
    <source>
        <dbReference type="ARBA" id="ARBA00022723"/>
    </source>
</evidence>
<evidence type="ECO:0000256" key="13">
    <source>
        <dbReference type="ARBA" id="ARBA00023204"/>
    </source>
</evidence>
<evidence type="ECO:0000256" key="10">
    <source>
        <dbReference type="ARBA" id="ARBA00022840"/>
    </source>
</evidence>
<dbReference type="PROSITE" id="PS50967">
    <property type="entry name" value="HRDC"/>
    <property type="match status" value="1"/>
</dbReference>
<keyword evidence="7" id="KW-0378">Hydrolase</keyword>
<evidence type="ECO:0000259" key="18">
    <source>
        <dbReference type="PROSITE" id="PS51192"/>
    </source>
</evidence>
<dbReference type="PANTHER" id="PTHR13710">
    <property type="entry name" value="DNA HELICASE RECQ FAMILY MEMBER"/>
    <property type="match status" value="1"/>
</dbReference>
<feature type="domain" description="Helicase ATP-binding" evidence="18">
    <location>
        <begin position="27"/>
        <end position="195"/>
    </location>
</feature>
<dbReference type="GO" id="GO:0030894">
    <property type="term" value="C:replisome"/>
    <property type="evidence" value="ECO:0007669"/>
    <property type="project" value="TreeGrafter"/>
</dbReference>
<dbReference type="Gene3D" id="3.40.50.300">
    <property type="entry name" value="P-loop containing nucleotide triphosphate hydrolases"/>
    <property type="match status" value="2"/>
</dbReference>
<dbReference type="InterPro" id="IPR002121">
    <property type="entry name" value="HRDC_dom"/>
</dbReference>
<keyword evidence="9" id="KW-0862">Zinc</keyword>
<dbReference type="GO" id="GO:0003677">
    <property type="term" value="F:DNA binding"/>
    <property type="evidence" value="ECO:0007669"/>
    <property type="project" value="UniProtKB-KW"/>
</dbReference>
<protein>
    <recommendedName>
        <fullName evidence="16">DNA helicase RecQ</fullName>
        <ecNumber evidence="16">5.6.2.4</ecNumber>
    </recommendedName>
</protein>